<comment type="caution">
    <text evidence="3">The sequence shown here is derived from an EMBL/GenBank/DDBJ whole genome shotgun (WGS) entry which is preliminary data.</text>
</comment>
<accession>X1FUR8</accession>
<keyword evidence="1" id="KW-0808">Transferase</keyword>
<feature type="non-terminal residue" evidence="3">
    <location>
        <position position="1"/>
    </location>
</feature>
<dbReference type="Pfam" id="PF00534">
    <property type="entry name" value="Glycos_transf_1"/>
    <property type="match status" value="1"/>
</dbReference>
<organism evidence="3">
    <name type="scientific">marine sediment metagenome</name>
    <dbReference type="NCBI Taxonomy" id="412755"/>
    <lineage>
        <taxon>unclassified sequences</taxon>
        <taxon>metagenomes</taxon>
        <taxon>ecological metagenomes</taxon>
    </lineage>
</organism>
<evidence type="ECO:0000313" key="3">
    <source>
        <dbReference type="EMBL" id="GAH49401.1"/>
    </source>
</evidence>
<reference evidence="3" key="1">
    <citation type="journal article" date="2014" name="Front. Microbiol.">
        <title>High frequency of phylogenetically diverse reductive dehalogenase-homologous genes in deep subseafloor sedimentary metagenomes.</title>
        <authorList>
            <person name="Kawai M."/>
            <person name="Futagami T."/>
            <person name="Toyoda A."/>
            <person name="Takaki Y."/>
            <person name="Nishi S."/>
            <person name="Hori S."/>
            <person name="Arai W."/>
            <person name="Tsubouchi T."/>
            <person name="Morono Y."/>
            <person name="Uchiyama I."/>
            <person name="Ito T."/>
            <person name="Fujiyama A."/>
            <person name="Inagaki F."/>
            <person name="Takami H."/>
        </authorList>
    </citation>
    <scope>NUCLEOTIDE SEQUENCE</scope>
    <source>
        <strain evidence="3">Expedition CK06-06</strain>
    </source>
</reference>
<dbReference type="Gene3D" id="3.90.550.10">
    <property type="entry name" value="Spore Coat Polysaccharide Biosynthesis Protein SpsA, Chain A"/>
    <property type="match status" value="1"/>
</dbReference>
<dbReference type="PANTHER" id="PTHR46401">
    <property type="entry name" value="GLYCOSYLTRANSFERASE WBBK-RELATED"/>
    <property type="match status" value="1"/>
</dbReference>
<dbReference type="AlphaFoldDB" id="X1FUR8"/>
<gene>
    <name evidence="3" type="ORF">S03H2_37539</name>
</gene>
<evidence type="ECO:0000256" key="1">
    <source>
        <dbReference type="ARBA" id="ARBA00022679"/>
    </source>
</evidence>
<evidence type="ECO:0000259" key="2">
    <source>
        <dbReference type="Pfam" id="PF00534"/>
    </source>
</evidence>
<dbReference type="SUPFAM" id="SSF53756">
    <property type="entry name" value="UDP-Glycosyltransferase/glycogen phosphorylase"/>
    <property type="match status" value="1"/>
</dbReference>
<dbReference type="SUPFAM" id="SSF53448">
    <property type="entry name" value="Nucleotide-diphospho-sugar transferases"/>
    <property type="match status" value="1"/>
</dbReference>
<feature type="domain" description="Glycosyl transferase family 1" evidence="2">
    <location>
        <begin position="7"/>
        <end position="87"/>
    </location>
</feature>
<dbReference type="PANTHER" id="PTHR46401:SF2">
    <property type="entry name" value="GLYCOSYLTRANSFERASE WBBK-RELATED"/>
    <property type="match status" value="1"/>
</dbReference>
<protein>
    <recommendedName>
        <fullName evidence="2">Glycosyl transferase family 1 domain-containing protein</fullName>
    </recommendedName>
</protein>
<dbReference type="EMBL" id="BARU01023111">
    <property type="protein sequence ID" value="GAH49401.1"/>
    <property type="molecule type" value="Genomic_DNA"/>
</dbReference>
<feature type="non-terminal residue" evidence="3">
    <location>
        <position position="279"/>
    </location>
</feature>
<dbReference type="InterPro" id="IPR029044">
    <property type="entry name" value="Nucleotide-diphossugar_trans"/>
</dbReference>
<sequence length="279" mass="31186">HVYHRLQGVDDRTKFELMRHAALVLAPSDFEGFGMVPSEALSAGTPCLVYDLPVLRQEYGDALVYTPRGDAKAFIAKAHALLDAPPKVPEVIQQQMVNSLGMGAMVEAVDRLPYHHSKRPHISVLMNAYACATVVPFALEAIYPHVDEIIIAYGREATWEWPADNTLDVIRNYPDPDCKIKTIAQDVWPGETGEKSRSAMRRAATAFVTGNYLMILDADEIWTGFEHYVAALREGKIAGGCPLALTFWHDLKHHIISSALERWGLRSPYTKWGVVWPHV</sequence>
<dbReference type="GO" id="GO:0016757">
    <property type="term" value="F:glycosyltransferase activity"/>
    <property type="evidence" value="ECO:0007669"/>
    <property type="project" value="InterPro"/>
</dbReference>
<dbReference type="InterPro" id="IPR001296">
    <property type="entry name" value="Glyco_trans_1"/>
</dbReference>
<proteinExistence type="predicted"/>
<name>X1FUR8_9ZZZZ</name>
<dbReference type="Gene3D" id="3.40.50.2000">
    <property type="entry name" value="Glycogen Phosphorylase B"/>
    <property type="match status" value="1"/>
</dbReference>